<feature type="compositionally biased region" description="Low complexity" evidence="3">
    <location>
        <begin position="347"/>
        <end position="360"/>
    </location>
</feature>
<comment type="subcellular location">
    <subcellularLocation>
        <location evidence="1">Nucleus</location>
    </subcellularLocation>
</comment>
<dbReference type="EMBL" id="BAUL01000136">
    <property type="protein sequence ID" value="GAD95717.1"/>
    <property type="molecule type" value="Genomic_DNA"/>
</dbReference>
<name>V5G4B3_BYSSN</name>
<proteinExistence type="predicted"/>
<dbReference type="OrthoDB" id="2590011at2759"/>
<evidence type="ECO:0000313" key="4">
    <source>
        <dbReference type="EMBL" id="GAD95717.1"/>
    </source>
</evidence>
<feature type="region of interest" description="Disordered" evidence="3">
    <location>
        <begin position="1"/>
        <end position="52"/>
    </location>
</feature>
<organism evidence="4 5">
    <name type="scientific">Byssochlamys spectabilis (strain No. 5 / NBRC 109023)</name>
    <name type="common">Paecilomyces variotii</name>
    <dbReference type="NCBI Taxonomy" id="1356009"/>
    <lineage>
        <taxon>Eukaryota</taxon>
        <taxon>Fungi</taxon>
        <taxon>Dikarya</taxon>
        <taxon>Ascomycota</taxon>
        <taxon>Pezizomycotina</taxon>
        <taxon>Eurotiomycetes</taxon>
        <taxon>Eurotiomycetidae</taxon>
        <taxon>Eurotiales</taxon>
        <taxon>Thermoascaceae</taxon>
        <taxon>Paecilomyces</taxon>
    </lineage>
</organism>
<evidence type="ECO:0008006" key="6">
    <source>
        <dbReference type="Google" id="ProtNLM"/>
    </source>
</evidence>
<feature type="region of interest" description="Disordered" evidence="3">
    <location>
        <begin position="347"/>
        <end position="366"/>
    </location>
</feature>
<evidence type="ECO:0000256" key="2">
    <source>
        <dbReference type="ARBA" id="ARBA00023242"/>
    </source>
</evidence>
<dbReference type="Proteomes" id="UP000018001">
    <property type="component" value="Unassembled WGS sequence"/>
</dbReference>
<dbReference type="GO" id="GO:0090575">
    <property type="term" value="C:RNA polymerase II transcription regulator complex"/>
    <property type="evidence" value="ECO:0007669"/>
    <property type="project" value="TreeGrafter"/>
</dbReference>
<dbReference type="InterPro" id="IPR046347">
    <property type="entry name" value="bZIP_sf"/>
</dbReference>
<dbReference type="GO" id="GO:0001228">
    <property type="term" value="F:DNA-binding transcription activator activity, RNA polymerase II-specific"/>
    <property type="evidence" value="ECO:0007669"/>
    <property type="project" value="TreeGrafter"/>
</dbReference>
<sequence>MANTQAGKADTEPEESLPEDPSCYQTEDAKAAAYSRRREQVRRAQRKHRQKKDNYIRVLEDELHKLYKMSTMSSQIQELVEENNILRAIIIRHKIPIPQEISHRQGRWAEVVVVGNDNPDQHLEVKIGNSKDAPLTTSFQRATTSLNCDESSISDTGRAPSMLSSPDASSGWSYGYSQSSVDEAVGTVYTGTAVTTPSASDIRSNPHSLSSYDLVQVGINFVLALEQPCLNHTRRPQIDEPSGHAMSMQGVLLADAPSTLAHNDGWKVPVSQFRKLFELAGCLGLDGYITPVQAWNRITSRPDLSSITLEHLVSLKEAMACYVKCFGFGAIIEEEIFEHLLNQTLSSPPSSGLLESSRPPAIYGSC</sequence>
<dbReference type="HOGENOM" id="CLU_036934_2_0_1"/>
<accession>V5G4B3</accession>
<dbReference type="PANTHER" id="PTHR40621:SF6">
    <property type="entry name" value="AP-1-LIKE TRANSCRIPTION FACTOR YAP1-RELATED"/>
    <property type="match status" value="1"/>
</dbReference>
<gene>
    <name evidence="4" type="ORF">PVAR5_4363</name>
</gene>
<dbReference type="AlphaFoldDB" id="V5G4B3"/>
<comment type="caution">
    <text evidence="4">The sequence shown here is derived from an EMBL/GenBank/DDBJ whole genome shotgun (WGS) entry which is preliminary data.</text>
</comment>
<evidence type="ECO:0000256" key="3">
    <source>
        <dbReference type="SAM" id="MobiDB-lite"/>
    </source>
</evidence>
<reference evidence="5" key="1">
    <citation type="journal article" date="2014" name="Genome Announc.">
        <title>Draft genome sequence of the formaldehyde-resistant fungus Byssochlamys spectabilis No. 5 (anamorph Paecilomyces variotii No. 5) (NBRC109023).</title>
        <authorList>
            <person name="Oka T."/>
            <person name="Ekino K."/>
            <person name="Fukuda K."/>
            <person name="Nomura Y."/>
        </authorList>
    </citation>
    <scope>NUCLEOTIDE SEQUENCE [LARGE SCALE GENOMIC DNA]</scope>
    <source>
        <strain evidence="5">No. 5 / NBRC 109023</strain>
    </source>
</reference>
<dbReference type="SUPFAM" id="SSF57959">
    <property type="entry name" value="Leucine zipper domain"/>
    <property type="match status" value="1"/>
</dbReference>
<dbReference type="CDD" id="cd14688">
    <property type="entry name" value="bZIP_YAP"/>
    <property type="match status" value="1"/>
</dbReference>
<dbReference type="PANTHER" id="PTHR40621">
    <property type="entry name" value="TRANSCRIPTION FACTOR KAPC-RELATED"/>
    <property type="match status" value="1"/>
</dbReference>
<dbReference type="Gene3D" id="1.20.5.170">
    <property type="match status" value="1"/>
</dbReference>
<dbReference type="GO" id="GO:0000976">
    <property type="term" value="F:transcription cis-regulatory region binding"/>
    <property type="evidence" value="ECO:0007669"/>
    <property type="project" value="InterPro"/>
</dbReference>
<dbReference type="InParanoid" id="V5G4B3"/>
<evidence type="ECO:0000313" key="5">
    <source>
        <dbReference type="Proteomes" id="UP000018001"/>
    </source>
</evidence>
<keyword evidence="5" id="KW-1185">Reference proteome</keyword>
<dbReference type="InterPro" id="IPR050936">
    <property type="entry name" value="AP-1-like"/>
</dbReference>
<evidence type="ECO:0000256" key="1">
    <source>
        <dbReference type="ARBA" id="ARBA00004123"/>
    </source>
</evidence>
<dbReference type="eggNOG" id="ENOG502SPRN">
    <property type="taxonomic scope" value="Eukaryota"/>
</dbReference>
<protein>
    <recommendedName>
        <fullName evidence="6">BZIP domain-containing protein</fullName>
    </recommendedName>
</protein>
<keyword evidence="2" id="KW-0539">Nucleus</keyword>